<protein>
    <submittedName>
        <fullName evidence="1">Phage tail protein</fullName>
    </submittedName>
</protein>
<reference evidence="1 2" key="1">
    <citation type="submission" date="2019-10" db="EMBL/GenBank/DDBJ databases">
        <title>Streptomyces tenebrisbrunneis sp.nov., an endogenous actinomycete isolated from of Lycium ruthenicum.</title>
        <authorList>
            <person name="Ma L."/>
        </authorList>
    </citation>
    <scope>NUCLEOTIDE SEQUENCE [LARGE SCALE GENOMIC DNA]</scope>
    <source>
        <strain evidence="1 2">TRM 66187</strain>
    </source>
</reference>
<dbReference type="Proteomes" id="UP000621266">
    <property type="component" value="Unassembled WGS sequence"/>
</dbReference>
<sequence length="318" mass="34059">MPIVIKGGGGGTTPPPTQIPEVGYASITYYDPSGRAWSMTDTSAAQFALAEGVSGLGAAPYTLTTDPHPRGGSRLRHAQPQARTIVWPLLVRGSNHTEFTANWRAMAKAFTRTLRDGPGVLEVARPDGTRRRIEVYYAEGFDGRGQHATGITWDSAVITLWCEDPYWEDVNPVSVVREYGGAGEDFFVPYPSVSSGQVLGATTVTNPGDVQVWPEWAITGPASLVTFTNSDSGESFVLDPNATGVAHGALLAGESVTVSTDPPSVRYQDGSNWVASLNWPSAQLWPLPPGETPVTFQLDGASAGSRVDLVYYPRYETP</sequence>
<proteinExistence type="predicted"/>
<evidence type="ECO:0000313" key="1">
    <source>
        <dbReference type="EMBL" id="KAF4408653.1"/>
    </source>
</evidence>
<accession>A0ABQ7FN26</accession>
<dbReference type="RefSeq" id="WP_156206136.1">
    <property type="nucleotide sequence ID" value="NZ_WHPN01000268.1"/>
</dbReference>
<keyword evidence="2" id="KW-1185">Reference proteome</keyword>
<gene>
    <name evidence="1" type="ORF">GCU69_13220</name>
</gene>
<name>A0ABQ7FN26_9ACTN</name>
<dbReference type="EMBL" id="WHPN01000268">
    <property type="protein sequence ID" value="KAF4408653.1"/>
    <property type="molecule type" value="Genomic_DNA"/>
</dbReference>
<organism evidence="1 2">
    <name type="scientific">Streptomyces lycii</name>
    <dbReference type="NCBI Taxonomy" id="2654337"/>
    <lineage>
        <taxon>Bacteria</taxon>
        <taxon>Bacillati</taxon>
        <taxon>Actinomycetota</taxon>
        <taxon>Actinomycetes</taxon>
        <taxon>Kitasatosporales</taxon>
        <taxon>Streptomycetaceae</taxon>
        <taxon>Streptomyces</taxon>
    </lineage>
</organism>
<evidence type="ECO:0000313" key="2">
    <source>
        <dbReference type="Proteomes" id="UP000621266"/>
    </source>
</evidence>
<comment type="caution">
    <text evidence="1">The sequence shown here is derived from an EMBL/GenBank/DDBJ whole genome shotgun (WGS) entry which is preliminary data.</text>
</comment>